<dbReference type="Proteomes" id="UP000238937">
    <property type="component" value="Unassembled WGS sequence"/>
</dbReference>
<gene>
    <name evidence="1" type="ORF">C7B77_26560</name>
</gene>
<dbReference type="AlphaFoldDB" id="A0A2T1FCL7"/>
<keyword evidence="2" id="KW-1185">Reference proteome</keyword>
<dbReference type="EMBL" id="PVWO01000574">
    <property type="protein sequence ID" value="PSB42740.1"/>
    <property type="molecule type" value="Genomic_DNA"/>
</dbReference>
<reference evidence="1 2" key="1">
    <citation type="submission" date="2018-03" db="EMBL/GenBank/DDBJ databases">
        <title>The ancient ancestry and fast evolution of plastids.</title>
        <authorList>
            <person name="Moore K.R."/>
            <person name="Magnabosco C."/>
            <person name="Momper L."/>
            <person name="Gold D.A."/>
            <person name="Bosak T."/>
            <person name="Fournier G.P."/>
        </authorList>
    </citation>
    <scope>NUCLEOTIDE SEQUENCE [LARGE SCALE GENOMIC DNA]</scope>
    <source>
        <strain evidence="1 2">CCALA 037</strain>
    </source>
</reference>
<evidence type="ECO:0000313" key="2">
    <source>
        <dbReference type="Proteomes" id="UP000238937"/>
    </source>
</evidence>
<accession>A0A2T1FCL7</accession>
<evidence type="ECO:0000313" key="1">
    <source>
        <dbReference type="EMBL" id="PSB42740.1"/>
    </source>
</evidence>
<dbReference type="OrthoDB" id="9800919at2"/>
<organism evidence="1 2">
    <name type="scientific">Chamaesiphon polymorphus CCALA 037</name>
    <dbReference type="NCBI Taxonomy" id="2107692"/>
    <lineage>
        <taxon>Bacteria</taxon>
        <taxon>Bacillati</taxon>
        <taxon>Cyanobacteriota</taxon>
        <taxon>Cyanophyceae</taxon>
        <taxon>Gomontiellales</taxon>
        <taxon>Chamaesiphonaceae</taxon>
        <taxon>Chamaesiphon</taxon>
    </lineage>
</organism>
<protein>
    <submittedName>
        <fullName evidence="1">Uncharacterized protein</fullName>
    </submittedName>
</protein>
<dbReference type="RefSeq" id="WP_106312088.1">
    <property type="nucleotide sequence ID" value="NZ_PVWO01000574.1"/>
</dbReference>
<proteinExistence type="predicted"/>
<sequence>MKTLIQIVVIGGIALFSNRLLSQSLIPTPGCNIKGNISWNKKAKLYHLPGMKDYEITKIDPGKGERWFCTESEAIASGWKKAPR</sequence>
<name>A0A2T1FCL7_9CYAN</name>
<comment type="caution">
    <text evidence="1">The sequence shown here is derived from an EMBL/GenBank/DDBJ whole genome shotgun (WGS) entry which is preliminary data.</text>
</comment>